<accession>A0A8S9KF72</accession>
<dbReference type="AlphaFoldDB" id="A0A8S9KF72"/>
<proteinExistence type="predicted"/>
<feature type="chain" id="PRO_5035794277" description="Secreted protein" evidence="1">
    <location>
        <begin position="18"/>
        <end position="72"/>
    </location>
</feature>
<gene>
    <name evidence="2" type="ORF">F2Q70_00045267</name>
</gene>
<evidence type="ECO:0008006" key="3">
    <source>
        <dbReference type="Google" id="ProtNLM"/>
    </source>
</evidence>
<evidence type="ECO:0000313" key="2">
    <source>
        <dbReference type="EMBL" id="KAF2593125.1"/>
    </source>
</evidence>
<evidence type="ECO:0000256" key="1">
    <source>
        <dbReference type="SAM" id="SignalP"/>
    </source>
</evidence>
<sequence length="72" mass="7905">MVRASSSLFFLARFWMALWMMCGFLEWRGREEGKASLSRKGLGFLDGGVDEGRLVLMGLAGDFVGGLSLKEG</sequence>
<comment type="caution">
    <text evidence="2">The sequence shown here is derived from an EMBL/GenBank/DDBJ whole genome shotgun (WGS) entry which is preliminary data.</text>
</comment>
<name>A0A8S9KF72_BRACR</name>
<dbReference type="EMBL" id="QGKY02000164">
    <property type="protein sequence ID" value="KAF2593125.1"/>
    <property type="molecule type" value="Genomic_DNA"/>
</dbReference>
<keyword evidence="1" id="KW-0732">Signal</keyword>
<protein>
    <recommendedName>
        <fullName evidence="3">Secreted protein</fullName>
    </recommendedName>
</protein>
<organism evidence="2">
    <name type="scientific">Brassica cretica</name>
    <name type="common">Mustard</name>
    <dbReference type="NCBI Taxonomy" id="69181"/>
    <lineage>
        <taxon>Eukaryota</taxon>
        <taxon>Viridiplantae</taxon>
        <taxon>Streptophyta</taxon>
        <taxon>Embryophyta</taxon>
        <taxon>Tracheophyta</taxon>
        <taxon>Spermatophyta</taxon>
        <taxon>Magnoliopsida</taxon>
        <taxon>eudicotyledons</taxon>
        <taxon>Gunneridae</taxon>
        <taxon>Pentapetalae</taxon>
        <taxon>rosids</taxon>
        <taxon>malvids</taxon>
        <taxon>Brassicales</taxon>
        <taxon>Brassicaceae</taxon>
        <taxon>Brassiceae</taxon>
        <taxon>Brassica</taxon>
    </lineage>
</organism>
<feature type="signal peptide" evidence="1">
    <location>
        <begin position="1"/>
        <end position="17"/>
    </location>
</feature>
<reference evidence="2" key="1">
    <citation type="submission" date="2019-12" db="EMBL/GenBank/DDBJ databases">
        <title>Genome sequencing and annotation of Brassica cretica.</title>
        <authorList>
            <person name="Studholme D.J."/>
            <person name="Sarris P.F."/>
        </authorList>
    </citation>
    <scope>NUCLEOTIDE SEQUENCE</scope>
    <source>
        <strain evidence="2">PFS-102/07</strain>
        <tissue evidence="2">Leaf</tissue>
    </source>
</reference>